<evidence type="ECO:0000313" key="3">
    <source>
        <dbReference type="EMBL" id="OAD21086.1"/>
    </source>
</evidence>
<evidence type="ECO:0000259" key="2">
    <source>
        <dbReference type="Pfam" id="PF11992"/>
    </source>
</evidence>
<keyword evidence="1" id="KW-1133">Transmembrane helix</keyword>
<organism evidence="3 4">
    <name type="scientific">Candidatus Thiomargarita nelsonii</name>
    <dbReference type="NCBI Taxonomy" id="1003181"/>
    <lineage>
        <taxon>Bacteria</taxon>
        <taxon>Pseudomonadati</taxon>
        <taxon>Pseudomonadota</taxon>
        <taxon>Gammaproteobacteria</taxon>
        <taxon>Thiotrichales</taxon>
        <taxon>Thiotrichaceae</taxon>
        <taxon>Thiomargarita</taxon>
    </lineage>
</organism>
<comment type="caution">
    <text evidence="3">The sequence shown here is derived from an EMBL/GenBank/DDBJ whole genome shotgun (WGS) entry which is preliminary data.</text>
</comment>
<dbReference type="PANTHER" id="PTHR42736">
    <property type="entry name" value="PROTEIN-GLUTAMINE GAMMA-GLUTAMYLTRANSFERASE"/>
    <property type="match status" value="1"/>
</dbReference>
<keyword evidence="1" id="KW-0472">Membrane</keyword>
<sequence>VMLVATATLISLNDEKKSLSTRQRLRLSSILLMQALPVMLVLFFLFPRVAGPFWKLPIDSHTGITGLSDSMSIGDVSQLILSDEVAFRVKFEGELPPPEQRYWRGVWS</sequence>
<feature type="domain" description="Protein-glutamine gamma-glutamyltransferase TgpA N-terminal" evidence="2">
    <location>
        <begin position="4"/>
        <end position="106"/>
    </location>
</feature>
<protein>
    <submittedName>
        <fullName evidence="3">Transglutaminase domain protein</fullName>
    </submittedName>
</protein>
<feature type="transmembrane region" description="Helical" evidence="1">
    <location>
        <begin position="25"/>
        <end position="46"/>
    </location>
</feature>
<reference evidence="3 4" key="1">
    <citation type="submission" date="2016-05" db="EMBL/GenBank/DDBJ databases">
        <title>Single-cell genome of chain-forming Candidatus Thiomargarita nelsonii and comparison to other large sulfur-oxidizing bacteria.</title>
        <authorList>
            <person name="Winkel M."/>
            <person name="Salman V."/>
            <person name="Woyke T."/>
            <person name="Schulz-Vogt H."/>
            <person name="Richter M."/>
            <person name="Flood B."/>
            <person name="Bailey J."/>
            <person name="Amann R."/>
            <person name="Mussmann M."/>
        </authorList>
    </citation>
    <scope>NUCLEOTIDE SEQUENCE [LARGE SCALE GENOMIC DNA]</scope>
    <source>
        <strain evidence="3 4">THI036</strain>
    </source>
</reference>
<dbReference type="Pfam" id="PF11992">
    <property type="entry name" value="TgpA_N"/>
    <property type="match status" value="1"/>
</dbReference>
<dbReference type="EMBL" id="LUTY01001883">
    <property type="protein sequence ID" value="OAD21086.1"/>
    <property type="molecule type" value="Genomic_DNA"/>
</dbReference>
<accession>A0A176RZG5</accession>
<feature type="non-terminal residue" evidence="3">
    <location>
        <position position="1"/>
    </location>
</feature>
<proteinExistence type="predicted"/>
<dbReference type="InterPro" id="IPR021878">
    <property type="entry name" value="TgpA_N"/>
</dbReference>
<dbReference type="PANTHER" id="PTHR42736:SF1">
    <property type="entry name" value="PROTEIN-GLUTAMINE GAMMA-GLUTAMYLTRANSFERASE"/>
    <property type="match status" value="1"/>
</dbReference>
<dbReference type="InterPro" id="IPR052901">
    <property type="entry name" value="Bact_TGase-like"/>
</dbReference>
<evidence type="ECO:0000313" key="4">
    <source>
        <dbReference type="Proteomes" id="UP000076962"/>
    </source>
</evidence>
<gene>
    <name evidence="3" type="ORF">THIOM_003162</name>
</gene>
<dbReference type="AlphaFoldDB" id="A0A176RZG5"/>
<keyword evidence="4" id="KW-1185">Reference proteome</keyword>
<dbReference type="Proteomes" id="UP000076962">
    <property type="component" value="Unassembled WGS sequence"/>
</dbReference>
<keyword evidence="1" id="KW-0812">Transmembrane</keyword>
<evidence type="ECO:0000256" key="1">
    <source>
        <dbReference type="SAM" id="Phobius"/>
    </source>
</evidence>
<name>A0A176RZG5_9GAMM</name>